<keyword evidence="6 10" id="KW-0808">Transferase</keyword>
<evidence type="ECO:0000313" key="13">
    <source>
        <dbReference type="Proteomes" id="UP000234545"/>
    </source>
</evidence>
<dbReference type="GO" id="GO:0004134">
    <property type="term" value="F:4-alpha-glucanotransferase activity"/>
    <property type="evidence" value="ECO:0007669"/>
    <property type="project" value="UniProtKB-EC"/>
</dbReference>
<dbReference type="Proteomes" id="UP000234545">
    <property type="component" value="Unassembled WGS sequence"/>
</dbReference>
<dbReference type="OrthoDB" id="9811841at2"/>
<dbReference type="PANTHER" id="PTHR32438">
    <property type="entry name" value="4-ALPHA-GLUCANOTRANSFERASE DPE1, CHLOROPLASTIC/AMYLOPLASTIC"/>
    <property type="match status" value="1"/>
</dbReference>
<evidence type="ECO:0000256" key="4">
    <source>
        <dbReference type="ARBA" id="ARBA00020295"/>
    </source>
</evidence>
<feature type="domain" description="MalQ N-terminal beta-sandwich" evidence="11">
    <location>
        <begin position="78"/>
        <end position="169"/>
    </location>
</feature>
<dbReference type="Pfam" id="PF02446">
    <property type="entry name" value="Glyco_hydro_77"/>
    <property type="match status" value="1"/>
</dbReference>
<dbReference type="PANTHER" id="PTHR32438:SF5">
    <property type="entry name" value="4-ALPHA-GLUCANOTRANSFERASE DPE1, CHLOROPLASTIC_AMYLOPLASTIC"/>
    <property type="match status" value="1"/>
</dbReference>
<dbReference type="InterPro" id="IPR003385">
    <property type="entry name" value="Glyco_hydro_77"/>
</dbReference>
<evidence type="ECO:0000256" key="3">
    <source>
        <dbReference type="ARBA" id="ARBA00012560"/>
    </source>
</evidence>
<sequence>MDWSAPAASDIDTLRALADKNGVATFFWDWYGQQKFVSADSLLAVLKALGVNVDADSTVGDIHHALTETEDRFWLATLPPTIVARQGQHRDFPVHVPHGNWVHVTWISEDGTSGDCSQLDRYIAPRQIGDALIGRATFETPDHLAPGWHRIVATLEGGEIHSATLLVAPNHIDNGPLADSKRRWGVSAQLYSTRSARSWGLGDAEDLADLASVCADRGADFLLINPIHASSPITPMENSPYLPVSRRWLNPIYIRPEAIDEFADASPDVRRSIEELRLAANATDTADALVDRDRTWEAKRKALELVYQIPRSYHRTSQFTHFVEEGGRDLANFALWSALAEANESPILPDEIVSSTSPSADRARLELADRIEFWEWCQWIVSQQMQDAQRVATDVGMDIGIMADLAVGVHSHGSETWSNRQVFAQGMTVGAPPDMYSQQGQDWSEPPWSPRALAQAGYKPIRDMVRAALANAGAIRIDHILGLFRLWWIPAGMGAGNGTYVYYDHEAMVGTVLLEAQRAGAVVIGEDLGTVEPWVRDYLSSRGILGTSILWFEKDGGGWPLHPGSYRTACLAAVNTHDLPPTAGYLAGVQTTLRDELGLLVEDVESVRAADRLELEQVLARLREYGLLESASPSEREIVEALHAYVAQTPSQLVVASLVDAVGDRRPQNLPGTDKEYPNWRVPLCDSDGVEVYIDDLPTNERLNSLFTVLTASVRARK</sequence>
<dbReference type="Gene3D" id="3.20.20.80">
    <property type="entry name" value="Glycosidases"/>
    <property type="match status" value="1"/>
</dbReference>
<keyword evidence="5 10" id="KW-0328">Glycosyltransferase</keyword>
<comment type="caution">
    <text evidence="12">The sequence shown here is derived from an EMBL/GenBank/DDBJ whole genome shotgun (WGS) entry which is preliminary data.</text>
</comment>
<evidence type="ECO:0000256" key="1">
    <source>
        <dbReference type="ARBA" id="ARBA00000439"/>
    </source>
</evidence>
<keyword evidence="7 10" id="KW-0119">Carbohydrate metabolism</keyword>
<dbReference type="RefSeq" id="WP_101628685.1">
    <property type="nucleotide sequence ID" value="NZ_PKKJ01000017.1"/>
</dbReference>
<evidence type="ECO:0000256" key="5">
    <source>
        <dbReference type="ARBA" id="ARBA00022676"/>
    </source>
</evidence>
<gene>
    <name evidence="12" type="primary">malQ</name>
    <name evidence="12" type="ORF">CYJ25_08320</name>
</gene>
<dbReference type="InterPro" id="IPR048458">
    <property type="entry name" value="MalQ_N"/>
</dbReference>
<dbReference type="AlphaFoldDB" id="A0A2I1I3M2"/>
<comment type="similarity">
    <text evidence="2 10">Belongs to the disproportionating enzyme family.</text>
</comment>
<proteinExistence type="inferred from homology"/>
<comment type="catalytic activity">
    <reaction evidence="1 10">
        <text>Transfers a segment of a (1-&gt;4)-alpha-D-glucan to a new position in an acceptor, which may be glucose or a (1-&gt;4)-alpha-D-glucan.</text>
        <dbReference type="EC" id="2.4.1.25"/>
    </reaction>
</comment>
<accession>A0A2I1I3M2</accession>
<evidence type="ECO:0000256" key="9">
    <source>
        <dbReference type="ARBA" id="ARBA00031501"/>
    </source>
</evidence>
<dbReference type="EMBL" id="PKKJ01000017">
    <property type="protein sequence ID" value="PKY65701.1"/>
    <property type="molecule type" value="Genomic_DNA"/>
</dbReference>
<dbReference type="InterPro" id="IPR017853">
    <property type="entry name" value="GH"/>
</dbReference>
<dbReference type="SUPFAM" id="SSF51445">
    <property type="entry name" value="(Trans)glycosidases"/>
    <property type="match status" value="1"/>
</dbReference>
<organism evidence="12 13">
    <name type="scientific">Schaalia turicensis</name>
    <dbReference type="NCBI Taxonomy" id="131111"/>
    <lineage>
        <taxon>Bacteria</taxon>
        <taxon>Bacillati</taxon>
        <taxon>Actinomycetota</taxon>
        <taxon>Actinomycetes</taxon>
        <taxon>Actinomycetales</taxon>
        <taxon>Actinomycetaceae</taxon>
        <taxon>Schaalia</taxon>
    </lineage>
</organism>
<evidence type="ECO:0000259" key="11">
    <source>
        <dbReference type="Pfam" id="PF21226"/>
    </source>
</evidence>
<dbReference type="NCBIfam" id="TIGR00217">
    <property type="entry name" value="malQ"/>
    <property type="match status" value="1"/>
</dbReference>
<evidence type="ECO:0000256" key="8">
    <source>
        <dbReference type="ARBA" id="ARBA00031423"/>
    </source>
</evidence>
<name>A0A2I1I3M2_9ACTO</name>
<dbReference type="GO" id="GO:0005975">
    <property type="term" value="P:carbohydrate metabolic process"/>
    <property type="evidence" value="ECO:0007669"/>
    <property type="project" value="InterPro"/>
</dbReference>
<evidence type="ECO:0000313" key="12">
    <source>
        <dbReference type="EMBL" id="PKY65701.1"/>
    </source>
</evidence>
<dbReference type="Pfam" id="PF21226">
    <property type="entry name" value="MalQ_N"/>
    <property type="match status" value="1"/>
</dbReference>
<evidence type="ECO:0000256" key="10">
    <source>
        <dbReference type="RuleBase" id="RU361207"/>
    </source>
</evidence>
<evidence type="ECO:0000256" key="2">
    <source>
        <dbReference type="ARBA" id="ARBA00005684"/>
    </source>
</evidence>
<evidence type="ECO:0000256" key="6">
    <source>
        <dbReference type="ARBA" id="ARBA00022679"/>
    </source>
</evidence>
<dbReference type="EC" id="2.4.1.25" evidence="3 10"/>
<reference evidence="12 13" key="1">
    <citation type="submission" date="2017-12" db="EMBL/GenBank/DDBJ databases">
        <title>Phylogenetic diversity of female urinary microbiome.</title>
        <authorList>
            <person name="Thomas-White K."/>
            <person name="Wolfe A.J."/>
        </authorList>
    </citation>
    <scope>NUCLEOTIDE SEQUENCE [LARGE SCALE GENOMIC DNA]</scope>
    <source>
        <strain evidence="12 13">UMB0250</strain>
    </source>
</reference>
<protein>
    <recommendedName>
        <fullName evidence="4 10">4-alpha-glucanotransferase</fullName>
        <ecNumber evidence="3 10">2.4.1.25</ecNumber>
    </recommendedName>
    <alternativeName>
        <fullName evidence="8 10">Amylomaltase</fullName>
    </alternativeName>
    <alternativeName>
        <fullName evidence="9 10">Disproportionating enzyme</fullName>
    </alternativeName>
</protein>
<evidence type="ECO:0000256" key="7">
    <source>
        <dbReference type="ARBA" id="ARBA00023277"/>
    </source>
</evidence>